<name>A0A9P4Q2R7_9PEZI</name>
<feature type="compositionally biased region" description="Pro residues" evidence="16">
    <location>
        <begin position="1071"/>
        <end position="1085"/>
    </location>
</feature>
<evidence type="ECO:0000256" key="16">
    <source>
        <dbReference type="SAM" id="MobiDB-lite"/>
    </source>
</evidence>
<protein>
    <recommendedName>
        <fullName evidence="5">Protein transport protein SEC31</fullName>
    </recommendedName>
    <alternativeName>
        <fullName evidence="4">Protein transport protein sec31</fullName>
    </alternativeName>
</protein>
<evidence type="ECO:0000256" key="4">
    <source>
        <dbReference type="ARBA" id="ARBA00013507"/>
    </source>
</evidence>
<dbReference type="SUPFAM" id="SSF50978">
    <property type="entry name" value="WD40 repeat-like"/>
    <property type="match status" value="1"/>
</dbReference>
<dbReference type="GO" id="GO:0005789">
    <property type="term" value="C:endoplasmic reticulum membrane"/>
    <property type="evidence" value="ECO:0007669"/>
    <property type="project" value="UniProtKB-SubCell"/>
</dbReference>
<feature type="compositionally biased region" description="Polar residues" evidence="16">
    <location>
        <begin position="1095"/>
        <end position="1107"/>
    </location>
</feature>
<evidence type="ECO:0000256" key="2">
    <source>
        <dbReference type="ARBA" id="ARBA00004397"/>
    </source>
</evidence>
<evidence type="ECO:0000256" key="12">
    <source>
        <dbReference type="ARBA" id="ARBA00023136"/>
    </source>
</evidence>
<comment type="similarity">
    <text evidence="3">Belongs to the WD repeat SEC31 family.</text>
</comment>
<dbReference type="InterPro" id="IPR040251">
    <property type="entry name" value="SEC31-like"/>
</dbReference>
<feature type="compositionally biased region" description="Pro residues" evidence="16">
    <location>
        <begin position="1024"/>
        <end position="1044"/>
    </location>
</feature>
<dbReference type="OrthoDB" id="542917at2759"/>
<dbReference type="Pfam" id="PF00400">
    <property type="entry name" value="WD40"/>
    <property type="match status" value="1"/>
</dbReference>
<evidence type="ECO:0000256" key="14">
    <source>
        <dbReference type="ARBA" id="ARBA00025471"/>
    </source>
</evidence>
<evidence type="ECO:0000256" key="11">
    <source>
        <dbReference type="ARBA" id="ARBA00022927"/>
    </source>
</evidence>
<feature type="compositionally biased region" description="Pro residues" evidence="16">
    <location>
        <begin position="1122"/>
        <end position="1154"/>
    </location>
</feature>
<comment type="function">
    <text evidence="14">Component of the coat protein complex II (COPII) which promotes the formation of transport vesicles from the endoplasmic reticulum (ER). The coat has two main functions, the physical deformation of the endoplasmic reticulum membrane into vesicles and the selection of cargo molecules.</text>
</comment>
<feature type="compositionally biased region" description="Low complexity" evidence="16">
    <location>
        <begin position="1057"/>
        <end position="1070"/>
    </location>
</feature>
<dbReference type="GO" id="GO:0015031">
    <property type="term" value="P:protein transport"/>
    <property type="evidence" value="ECO:0007669"/>
    <property type="project" value="UniProtKB-KW"/>
</dbReference>
<keyword evidence="7 15" id="KW-0853">WD repeat</keyword>
<dbReference type="Gene3D" id="2.130.10.10">
    <property type="entry name" value="YVTN repeat-like/Quinoprotein amine dehydrogenase"/>
    <property type="match status" value="1"/>
</dbReference>
<dbReference type="FunFam" id="2.130.10.10:FF:000193">
    <property type="entry name" value="Protein transport protein SEC31, putative"/>
    <property type="match status" value="1"/>
</dbReference>
<keyword evidence="9" id="KW-0256">Endoplasmic reticulum</keyword>
<reference evidence="17" key="1">
    <citation type="journal article" date="2020" name="Stud. Mycol.">
        <title>101 Dothideomycetes genomes: a test case for predicting lifestyles and emergence of pathogens.</title>
        <authorList>
            <person name="Haridas S."/>
            <person name="Albert R."/>
            <person name="Binder M."/>
            <person name="Bloem J."/>
            <person name="Labutti K."/>
            <person name="Salamov A."/>
            <person name="Andreopoulos B."/>
            <person name="Baker S."/>
            <person name="Barry K."/>
            <person name="Bills G."/>
            <person name="Bluhm B."/>
            <person name="Cannon C."/>
            <person name="Castanera R."/>
            <person name="Culley D."/>
            <person name="Daum C."/>
            <person name="Ezra D."/>
            <person name="Gonzalez J."/>
            <person name="Henrissat B."/>
            <person name="Kuo A."/>
            <person name="Liang C."/>
            <person name="Lipzen A."/>
            <person name="Lutzoni F."/>
            <person name="Magnuson J."/>
            <person name="Mondo S."/>
            <person name="Nolan M."/>
            <person name="Ohm R."/>
            <person name="Pangilinan J."/>
            <person name="Park H.-J."/>
            <person name="Ramirez L."/>
            <person name="Alfaro M."/>
            <person name="Sun H."/>
            <person name="Tritt A."/>
            <person name="Yoshinaga Y."/>
            <person name="Zwiers L.-H."/>
            <person name="Turgeon B."/>
            <person name="Goodwin S."/>
            <person name="Spatafora J."/>
            <person name="Crous P."/>
            <person name="Grigoriev I."/>
        </authorList>
    </citation>
    <scope>NUCLEOTIDE SEQUENCE</scope>
    <source>
        <strain evidence="17">CBS 116435</strain>
    </source>
</reference>
<gene>
    <name evidence="17" type="ORF">K431DRAFT_274712</name>
</gene>
<dbReference type="PROSITE" id="PS50082">
    <property type="entry name" value="WD_REPEATS_2"/>
    <property type="match status" value="1"/>
</dbReference>
<feature type="region of interest" description="Disordered" evidence="16">
    <location>
        <begin position="476"/>
        <end position="502"/>
    </location>
</feature>
<dbReference type="GO" id="GO:0005198">
    <property type="term" value="F:structural molecule activity"/>
    <property type="evidence" value="ECO:0007669"/>
    <property type="project" value="TreeGrafter"/>
</dbReference>
<evidence type="ECO:0000256" key="1">
    <source>
        <dbReference type="ARBA" id="ARBA00004299"/>
    </source>
</evidence>
<feature type="compositionally biased region" description="Low complexity" evidence="16">
    <location>
        <begin position="794"/>
        <end position="808"/>
    </location>
</feature>
<feature type="region of interest" description="Disordered" evidence="16">
    <location>
        <begin position="846"/>
        <end position="1190"/>
    </location>
</feature>
<evidence type="ECO:0000256" key="3">
    <source>
        <dbReference type="ARBA" id="ARBA00009358"/>
    </source>
</evidence>
<dbReference type="PANTHER" id="PTHR13923:SF11">
    <property type="entry name" value="SECRETORY 31, ISOFORM D"/>
    <property type="match status" value="1"/>
</dbReference>
<dbReference type="Proteomes" id="UP000799441">
    <property type="component" value="Unassembled WGS sequence"/>
</dbReference>
<evidence type="ECO:0000256" key="10">
    <source>
        <dbReference type="ARBA" id="ARBA00022892"/>
    </source>
</evidence>
<dbReference type="Gene3D" id="1.25.40.1030">
    <property type="match status" value="1"/>
</dbReference>
<dbReference type="Gene3D" id="1.20.940.10">
    <property type="entry name" value="Functional domain of the splicing factor Prp18"/>
    <property type="match status" value="1"/>
</dbReference>
<feature type="compositionally biased region" description="Polar residues" evidence="16">
    <location>
        <begin position="1161"/>
        <end position="1171"/>
    </location>
</feature>
<evidence type="ECO:0000313" key="17">
    <source>
        <dbReference type="EMBL" id="KAF2718460.1"/>
    </source>
</evidence>
<keyword evidence="13" id="KW-0968">Cytoplasmic vesicle</keyword>
<feature type="region of interest" description="Disordered" evidence="16">
    <location>
        <begin position="784"/>
        <end position="820"/>
    </location>
</feature>
<evidence type="ECO:0000256" key="8">
    <source>
        <dbReference type="ARBA" id="ARBA00022737"/>
    </source>
</evidence>
<evidence type="ECO:0000256" key="7">
    <source>
        <dbReference type="ARBA" id="ARBA00022574"/>
    </source>
</evidence>
<evidence type="ECO:0000256" key="13">
    <source>
        <dbReference type="ARBA" id="ARBA00023329"/>
    </source>
</evidence>
<feature type="compositionally biased region" description="Polar residues" evidence="16">
    <location>
        <begin position="868"/>
        <end position="881"/>
    </location>
</feature>
<dbReference type="InterPro" id="IPR015943">
    <property type="entry name" value="WD40/YVTN_repeat-like_dom_sf"/>
</dbReference>
<dbReference type="InterPro" id="IPR001680">
    <property type="entry name" value="WD40_rpt"/>
</dbReference>
<feature type="compositionally biased region" description="Polar residues" evidence="16">
    <location>
        <begin position="938"/>
        <end position="951"/>
    </location>
</feature>
<keyword evidence="11" id="KW-0653">Protein transport</keyword>
<proteinExistence type="inferred from homology"/>
<feature type="repeat" description="WD" evidence="15">
    <location>
        <begin position="164"/>
        <end position="208"/>
    </location>
</feature>
<dbReference type="PANTHER" id="PTHR13923">
    <property type="entry name" value="SEC31-RELATED PROTEIN"/>
    <property type="match status" value="1"/>
</dbReference>
<accession>A0A9P4Q2R7</accession>
<keyword evidence="12" id="KW-0472">Membrane</keyword>
<dbReference type="InterPro" id="IPR036322">
    <property type="entry name" value="WD40_repeat_dom_sf"/>
</dbReference>
<organism evidence="17 18">
    <name type="scientific">Polychaeton citri CBS 116435</name>
    <dbReference type="NCBI Taxonomy" id="1314669"/>
    <lineage>
        <taxon>Eukaryota</taxon>
        <taxon>Fungi</taxon>
        <taxon>Dikarya</taxon>
        <taxon>Ascomycota</taxon>
        <taxon>Pezizomycotina</taxon>
        <taxon>Dothideomycetes</taxon>
        <taxon>Dothideomycetidae</taxon>
        <taxon>Capnodiales</taxon>
        <taxon>Capnodiaceae</taxon>
        <taxon>Polychaeton</taxon>
    </lineage>
</organism>
<evidence type="ECO:0000313" key="18">
    <source>
        <dbReference type="Proteomes" id="UP000799441"/>
    </source>
</evidence>
<dbReference type="EMBL" id="MU003824">
    <property type="protein sequence ID" value="KAF2718460.1"/>
    <property type="molecule type" value="Genomic_DNA"/>
</dbReference>
<dbReference type="GO" id="GO:0070971">
    <property type="term" value="C:endoplasmic reticulum exit site"/>
    <property type="evidence" value="ECO:0007669"/>
    <property type="project" value="TreeGrafter"/>
</dbReference>
<keyword evidence="6" id="KW-0813">Transport</keyword>
<evidence type="ECO:0000256" key="15">
    <source>
        <dbReference type="PROSITE-ProRule" id="PRU00221"/>
    </source>
</evidence>
<sequence length="1287" mass="136186">MVRLREIPRTAVFAWSPGSQPPLVVTGTRAGAVNDDFSSDVKLELWDLGLQDAVASADLPLTPVASATVDSGFNDLTWSQPTDDHPLGLIAGALENGSVDLWDAEKLRKGDVAPLSRTSKHSGPVKAIQFNGFRHNLLASVGANGEIFVYDINNMGSPFRLGATAARADDIECLDWNKSEKTAHILATGSSGGFVTVWDVKQKRDILTLNNSGRKAVSAVAWDPQESTKLATASPNDQEPAIFLWSLRNSSAPERVLKGHELGVLALNWCLQDPELLLSSGKDNKTICWNPRTGEAYGDFAAGSNWAFQTKWNPHNPNLIASASFDGNILITSIQSTNSKTDDQATANQSLDDGDFFAKAQTQPKSISFSLSKAPRWVTPPTSVSFGYGGKLVRISKNQVKIDTFKVDNAVGEAAAAFDEQLRAGDLASICASKVEQAKTDEEKADWQVIDTLNSGKSRKKLRQYLGFEDEVEAEAGSGPVKAGTNGITTKGEKSTAKDDDDDAFFGGNSEDTEDAFLAELAATKGVKTNKPFSIYSGSESEADKNITKALLLGKFEAALDVALAEERMSDAFMIAVCGGQKCIDKVQTAYLKNAKGSSYLRLLASVVGKNLWDIAHNADLADWKEIMATICTYADETEFADLCEALGDRLEEAYNDGGTESARRRDASFCYLAGSKLEKVVNNWVQELREQEKSALEDLSGDDSAFAVHVKSLKDFIEKVDVFRAVTGFQDDGFTAEADFKLSALYNKYTEYADILASHGELASAQRYLSLLPAKYDGAEAAQERVRHATRKAAPGAAQKSAAATTTQRLPVRTGTTPVPYAPAAPLSAAPPGLVNQAVNNSPYMPVTAQSQPPVTARGPYAPPNPIISNTASTNYQPSAPNAYGTGYAPPQQASLPPPPRASTSSPSVPPPGQAKGTANWNDMPENFLKSREPRSRGNTPAPSSVTSPFPYSHSGIASPPPPGPPLGGGSRVPSTLPPPPRAGEAPPRITSPPQVQGGQMRPHPPPSTAASMYAPSHASISSPPPPLGAGSSLPPPAGPPPIARGASPYQPPPSTSSAAPSSRYAPTPGSVPSPAPGIPPPRNVAPNPYAAPSMQSNPYAPSQPQHIGFGQPPSVMKGPPQGPPPASVGPPPAGPPRGPPRAAPPPGGPPPATGSRPSTARSGTASPAPSLQPGKHPRGDRSHISPAARPIPDILAPAVDRLKAAAPQKFKLQVDDTEKRLNILLDALNNSEIPDELVGELVELSRSIERKEWDEAQRLFGTLQAEGLWMVGLKRLIALGKAANI</sequence>
<keyword evidence="18" id="KW-1185">Reference proteome</keyword>
<evidence type="ECO:0000256" key="6">
    <source>
        <dbReference type="ARBA" id="ARBA00022448"/>
    </source>
</evidence>
<keyword evidence="8" id="KW-0677">Repeat</keyword>
<dbReference type="GO" id="GO:0090110">
    <property type="term" value="P:COPII-coated vesicle cargo loading"/>
    <property type="evidence" value="ECO:0007669"/>
    <property type="project" value="TreeGrafter"/>
</dbReference>
<comment type="subcellular location">
    <subcellularLocation>
        <location evidence="1">Cytoplasmic vesicle</location>
        <location evidence="1">COPII-coated vesicle membrane</location>
        <topology evidence="1">Peripheral membrane protein</topology>
        <orientation evidence="1">Cytoplasmic side</orientation>
    </subcellularLocation>
    <subcellularLocation>
        <location evidence="2">Endoplasmic reticulum membrane</location>
        <topology evidence="2">Peripheral membrane protein</topology>
        <orientation evidence="2">Cytoplasmic side</orientation>
    </subcellularLocation>
</comment>
<keyword evidence="10" id="KW-0931">ER-Golgi transport</keyword>
<dbReference type="SMART" id="SM00320">
    <property type="entry name" value="WD40"/>
    <property type="match status" value="5"/>
</dbReference>
<evidence type="ECO:0000256" key="9">
    <source>
        <dbReference type="ARBA" id="ARBA00022824"/>
    </source>
</evidence>
<evidence type="ECO:0000256" key="5">
    <source>
        <dbReference type="ARBA" id="ARBA00021236"/>
    </source>
</evidence>
<dbReference type="GO" id="GO:0030127">
    <property type="term" value="C:COPII vesicle coat"/>
    <property type="evidence" value="ECO:0007669"/>
    <property type="project" value="TreeGrafter"/>
</dbReference>
<comment type="caution">
    <text evidence="17">The sequence shown here is derived from an EMBL/GenBank/DDBJ whole genome shotgun (WGS) entry which is preliminary data.</text>
</comment>
<dbReference type="GO" id="GO:0007029">
    <property type="term" value="P:endoplasmic reticulum organization"/>
    <property type="evidence" value="ECO:0007669"/>
    <property type="project" value="TreeGrafter"/>
</dbReference>
<feature type="compositionally biased region" description="Polar residues" evidence="16">
    <location>
        <begin position="846"/>
        <end position="855"/>
    </location>
</feature>